<name>A0A1G6T4K2_NIADE</name>
<dbReference type="AlphaFoldDB" id="A0A1G6T4K2"/>
<evidence type="ECO:0000313" key="2">
    <source>
        <dbReference type="Proteomes" id="UP000198757"/>
    </source>
</evidence>
<sequence length="106" mass="12458">METMEKIPVFLHKKVFQKLFRISEVANLKKEDYMLYQKSLMDKWDAYSVLKTAEEKGMEKGMERGKEQFVKNLITQFSFTDEQAANAAEVSVDFVKKIRAALKRKK</sequence>
<dbReference type="Proteomes" id="UP000198757">
    <property type="component" value="Unassembled WGS sequence"/>
</dbReference>
<protein>
    <recommendedName>
        <fullName evidence="3">Transposase, YhgA-like</fullName>
    </recommendedName>
</protein>
<reference evidence="2" key="1">
    <citation type="submission" date="2016-10" db="EMBL/GenBank/DDBJ databases">
        <authorList>
            <person name="Varghese N."/>
            <person name="Submissions S."/>
        </authorList>
    </citation>
    <scope>NUCLEOTIDE SEQUENCE [LARGE SCALE GENOMIC DNA]</scope>
    <source>
        <strain evidence="2">DSM 25811 / CCM 8410 / LMG 26954 / E90</strain>
    </source>
</reference>
<dbReference type="EMBL" id="FMZO01000007">
    <property type="protein sequence ID" value="SDD23959.1"/>
    <property type="molecule type" value="Genomic_DNA"/>
</dbReference>
<organism evidence="1 2">
    <name type="scientific">Niabella drilacis (strain DSM 25811 / CCM 8410 / CCUG 62505 / LMG 26954 / E90)</name>
    <dbReference type="NCBI Taxonomy" id="1285928"/>
    <lineage>
        <taxon>Bacteria</taxon>
        <taxon>Pseudomonadati</taxon>
        <taxon>Bacteroidota</taxon>
        <taxon>Chitinophagia</taxon>
        <taxon>Chitinophagales</taxon>
        <taxon>Chitinophagaceae</taxon>
        <taxon>Niabella</taxon>
    </lineage>
</organism>
<proteinExistence type="predicted"/>
<dbReference type="STRING" id="1285928.SAMN04487894_10791"/>
<evidence type="ECO:0000313" key="1">
    <source>
        <dbReference type="EMBL" id="SDD23959.1"/>
    </source>
</evidence>
<evidence type="ECO:0008006" key="3">
    <source>
        <dbReference type="Google" id="ProtNLM"/>
    </source>
</evidence>
<accession>A0A1G6T4K2</accession>
<gene>
    <name evidence="1" type="ORF">SAMN04487894_10791</name>
</gene>
<keyword evidence="2" id="KW-1185">Reference proteome</keyword>